<protein>
    <recommendedName>
        <fullName evidence="4">Ig-like domain-containing protein</fullName>
    </recommendedName>
</protein>
<proteinExistence type="predicted"/>
<evidence type="ECO:0000256" key="1">
    <source>
        <dbReference type="SAM" id="SignalP"/>
    </source>
</evidence>
<accession>A0A1F5WTF2</accession>
<evidence type="ECO:0000313" key="3">
    <source>
        <dbReference type="Proteomes" id="UP000178425"/>
    </source>
</evidence>
<organism evidence="2 3">
    <name type="scientific">Candidatus Giovannonibacteria bacterium RIFCSPHIGHO2_02_43_13</name>
    <dbReference type="NCBI Taxonomy" id="1798330"/>
    <lineage>
        <taxon>Bacteria</taxon>
        <taxon>Candidatus Giovannoniibacteriota</taxon>
    </lineage>
</organism>
<gene>
    <name evidence="2" type="ORF">A2W54_00855</name>
</gene>
<name>A0A1F5WTF2_9BACT</name>
<evidence type="ECO:0008006" key="4">
    <source>
        <dbReference type="Google" id="ProtNLM"/>
    </source>
</evidence>
<comment type="caution">
    <text evidence="2">The sequence shown here is derived from an EMBL/GenBank/DDBJ whole genome shotgun (WGS) entry which is preliminary data.</text>
</comment>
<feature type="chain" id="PRO_5009522194" description="Ig-like domain-containing protein" evidence="1">
    <location>
        <begin position="24"/>
        <end position="328"/>
    </location>
</feature>
<dbReference type="EMBL" id="MFHI01000015">
    <property type="protein sequence ID" value="OGF78920.1"/>
    <property type="molecule type" value="Genomic_DNA"/>
</dbReference>
<feature type="signal peptide" evidence="1">
    <location>
        <begin position="1"/>
        <end position="23"/>
    </location>
</feature>
<keyword evidence="1" id="KW-0732">Signal</keyword>
<dbReference type="Proteomes" id="UP000178425">
    <property type="component" value="Unassembled WGS sequence"/>
</dbReference>
<sequence>MSKIAKKFIAIVIALCVFFSAPAASIASQADMSLSLSPEFPMPGESIKVETISYVFDTLRANFQWYLNGKVVASGRGITEQTFLATKVGTIMNIKVVAVASDGLTYTASASVPISDIDLIMRADTYTPNGYRGASLPTPGSILGVYAVPYLYSGGAKISVQNLIYEWFLDDKKMSGLSGQGKNKIILELPNLGSGEYEIKLKASSISGSVVMEKNMKISTQTPRILFYETNPLAGRSSRAFSIFNIKAGGSFAILVEPYFFDLRSLARAAFSWSTANTVIEHTSENPRILEIAAPQDAQSSTNFALAINDKKTIFQRAEAVLTVIVTE</sequence>
<reference evidence="2 3" key="1">
    <citation type="journal article" date="2016" name="Nat. Commun.">
        <title>Thousands of microbial genomes shed light on interconnected biogeochemical processes in an aquifer system.</title>
        <authorList>
            <person name="Anantharaman K."/>
            <person name="Brown C.T."/>
            <person name="Hug L.A."/>
            <person name="Sharon I."/>
            <person name="Castelle C.J."/>
            <person name="Probst A.J."/>
            <person name="Thomas B.C."/>
            <person name="Singh A."/>
            <person name="Wilkins M.J."/>
            <person name="Karaoz U."/>
            <person name="Brodie E.L."/>
            <person name="Williams K.H."/>
            <person name="Hubbard S.S."/>
            <person name="Banfield J.F."/>
        </authorList>
    </citation>
    <scope>NUCLEOTIDE SEQUENCE [LARGE SCALE GENOMIC DNA]</scope>
</reference>
<dbReference type="AlphaFoldDB" id="A0A1F5WTF2"/>
<evidence type="ECO:0000313" key="2">
    <source>
        <dbReference type="EMBL" id="OGF78920.1"/>
    </source>
</evidence>